<name>A0AAJ0GFG1_9PEZI</name>
<sequence>MPGKTLIVLESGPGIEVSIASRDKDRLENDQNRVLEAVQERGCSCQVMTWACDLADSPKARSILADIEKFGSIECVLFNAAREAGKPPLEETVEQIEQDFQVRKPIG</sequence>
<dbReference type="SUPFAM" id="SSF51735">
    <property type="entry name" value="NAD(P)-binding Rossmann-fold domains"/>
    <property type="match status" value="1"/>
</dbReference>
<comment type="caution">
    <text evidence="1">The sequence shown here is derived from an EMBL/GenBank/DDBJ whole genome shotgun (WGS) entry which is preliminary data.</text>
</comment>
<dbReference type="AlphaFoldDB" id="A0AAJ0GFG1"/>
<proteinExistence type="predicted"/>
<dbReference type="Gene3D" id="3.40.50.720">
    <property type="entry name" value="NAD(P)-binding Rossmann-like Domain"/>
    <property type="match status" value="1"/>
</dbReference>
<dbReference type="EMBL" id="JAWDJX010000005">
    <property type="protein sequence ID" value="KAK3056502.1"/>
    <property type="molecule type" value="Genomic_DNA"/>
</dbReference>
<protein>
    <submittedName>
        <fullName evidence="1">Uncharacterized protein</fullName>
    </submittedName>
</protein>
<evidence type="ECO:0000313" key="2">
    <source>
        <dbReference type="Proteomes" id="UP001271007"/>
    </source>
</evidence>
<accession>A0AAJ0GFG1</accession>
<dbReference type="InterPro" id="IPR036291">
    <property type="entry name" value="NAD(P)-bd_dom_sf"/>
</dbReference>
<organism evidence="1 2">
    <name type="scientific">Extremus antarcticus</name>
    <dbReference type="NCBI Taxonomy" id="702011"/>
    <lineage>
        <taxon>Eukaryota</taxon>
        <taxon>Fungi</taxon>
        <taxon>Dikarya</taxon>
        <taxon>Ascomycota</taxon>
        <taxon>Pezizomycotina</taxon>
        <taxon>Dothideomycetes</taxon>
        <taxon>Dothideomycetidae</taxon>
        <taxon>Mycosphaerellales</taxon>
        <taxon>Extremaceae</taxon>
        <taxon>Extremus</taxon>
    </lineage>
</organism>
<gene>
    <name evidence="1" type="ORF">LTR09_002295</name>
</gene>
<evidence type="ECO:0000313" key="1">
    <source>
        <dbReference type="EMBL" id="KAK3056502.1"/>
    </source>
</evidence>
<reference evidence="1" key="1">
    <citation type="submission" date="2023-04" db="EMBL/GenBank/DDBJ databases">
        <title>Black Yeasts Isolated from many extreme environments.</title>
        <authorList>
            <person name="Coleine C."/>
            <person name="Stajich J.E."/>
            <person name="Selbmann L."/>
        </authorList>
    </citation>
    <scope>NUCLEOTIDE SEQUENCE</scope>
    <source>
        <strain evidence="1">CCFEE 5312</strain>
    </source>
</reference>
<dbReference type="Proteomes" id="UP001271007">
    <property type="component" value="Unassembled WGS sequence"/>
</dbReference>
<keyword evidence="2" id="KW-1185">Reference proteome</keyword>